<sequence>MTSATKEEHLKPPTVAPHYTYGSAAGKHGDVWPCRKLTFAAIGNGM</sequence>
<proteinExistence type="predicted"/>
<dbReference type="Proteomes" id="UP001361239">
    <property type="component" value="Unassembled WGS sequence"/>
</dbReference>
<gene>
    <name evidence="1" type="ORF">WG901_21790</name>
</gene>
<accession>A0ABU8S1Q0</accession>
<dbReference type="RefSeq" id="WP_339589242.1">
    <property type="nucleotide sequence ID" value="NZ_JBBHJZ010000007.1"/>
</dbReference>
<protein>
    <submittedName>
        <fullName evidence="1">Uncharacterized protein</fullName>
    </submittedName>
</protein>
<name>A0ABU8S1Q0_9SPHN</name>
<evidence type="ECO:0000313" key="1">
    <source>
        <dbReference type="EMBL" id="MEJ5979301.1"/>
    </source>
</evidence>
<dbReference type="EMBL" id="JBBHJZ010000007">
    <property type="protein sequence ID" value="MEJ5979301.1"/>
    <property type="molecule type" value="Genomic_DNA"/>
</dbReference>
<reference evidence="1 2" key="1">
    <citation type="submission" date="2024-03" db="EMBL/GenBank/DDBJ databases">
        <authorList>
            <person name="Jo J.-H."/>
        </authorList>
    </citation>
    <scope>NUCLEOTIDE SEQUENCE [LARGE SCALE GENOMIC DNA]</scope>
    <source>
        <strain evidence="1 2">PS1R-30</strain>
    </source>
</reference>
<evidence type="ECO:0000313" key="2">
    <source>
        <dbReference type="Proteomes" id="UP001361239"/>
    </source>
</evidence>
<keyword evidence="2" id="KW-1185">Reference proteome</keyword>
<comment type="caution">
    <text evidence="1">The sequence shown here is derived from an EMBL/GenBank/DDBJ whole genome shotgun (WGS) entry which is preliminary data.</text>
</comment>
<organism evidence="1 2">
    <name type="scientific">Novosphingobium anseongense</name>
    <dbReference type="NCBI Taxonomy" id="3133436"/>
    <lineage>
        <taxon>Bacteria</taxon>
        <taxon>Pseudomonadati</taxon>
        <taxon>Pseudomonadota</taxon>
        <taxon>Alphaproteobacteria</taxon>
        <taxon>Sphingomonadales</taxon>
        <taxon>Sphingomonadaceae</taxon>
        <taxon>Novosphingobium</taxon>
    </lineage>
</organism>